<evidence type="ECO:0000313" key="3">
    <source>
        <dbReference type="Proteomes" id="UP000542210"/>
    </source>
</evidence>
<gene>
    <name evidence="2" type="ORF">BJ982_001172</name>
</gene>
<organism evidence="2 3">
    <name type="scientific">Sphaerisporangium siamense</name>
    <dbReference type="NCBI Taxonomy" id="795645"/>
    <lineage>
        <taxon>Bacteria</taxon>
        <taxon>Bacillati</taxon>
        <taxon>Actinomycetota</taxon>
        <taxon>Actinomycetes</taxon>
        <taxon>Streptosporangiales</taxon>
        <taxon>Streptosporangiaceae</taxon>
        <taxon>Sphaerisporangium</taxon>
    </lineage>
</organism>
<accession>A0A7W7D3M8</accession>
<feature type="region of interest" description="Disordered" evidence="1">
    <location>
        <begin position="1"/>
        <end position="29"/>
    </location>
</feature>
<protein>
    <submittedName>
        <fullName evidence="2">Uncharacterized protein</fullName>
    </submittedName>
</protein>
<dbReference type="Proteomes" id="UP000542210">
    <property type="component" value="Unassembled WGS sequence"/>
</dbReference>
<evidence type="ECO:0000256" key="1">
    <source>
        <dbReference type="SAM" id="MobiDB-lite"/>
    </source>
</evidence>
<keyword evidence="3" id="KW-1185">Reference proteome</keyword>
<dbReference type="AlphaFoldDB" id="A0A7W7D3M8"/>
<dbReference type="EMBL" id="JACHND010000001">
    <property type="protein sequence ID" value="MBB4699628.1"/>
    <property type="molecule type" value="Genomic_DNA"/>
</dbReference>
<proteinExistence type="predicted"/>
<sequence length="41" mass="4248">MRIVENRLSRAVEPKPLKDTASGRAADGAPPFAAVAQGISV</sequence>
<comment type="caution">
    <text evidence="2">The sequence shown here is derived from an EMBL/GenBank/DDBJ whole genome shotgun (WGS) entry which is preliminary data.</text>
</comment>
<feature type="compositionally biased region" description="Basic and acidic residues" evidence="1">
    <location>
        <begin position="1"/>
        <end position="18"/>
    </location>
</feature>
<evidence type="ECO:0000313" key="2">
    <source>
        <dbReference type="EMBL" id="MBB4699628.1"/>
    </source>
</evidence>
<reference evidence="2 3" key="1">
    <citation type="submission" date="2020-08" db="EMBL/GenBank/DDBJ databases">
        <title>Sequencing the genomes of 1000 actinobacteria strains.</title>
        <authorList>
            <person name="Klenk H.-P."/>
        </authorList>
    </citation>
    <scope>NUCLEOTIDE SEQUENCE [LARGE SCALE GENOMIC DNA]</scope>
    <source>
        <strain evidence="2 3">DSM 45784</strain>
    </source>
</reference>
<name>A0A7W7D3M8_9ACTN</name>